<dbReference type="Proteomes" id="UP000002408">
    <property type="component" value="Chromosome"/>
</dbReference>
<dbReference type="eggNOG" id="arCOG02053">
    <property type="taxonomic scope" value="Archaea"/>
</dbReference>
<dbReference type="Gene3D" id="3.40.50.620">
    <property type="entry name" value="HUPs"/>
    <property type="match status" value="1"/>
</dbReference>
<dbReference type="HOGENOM" id="CLU_049301_16_0_2"/>
<evidence type="ECO:0000313" key="3">
    <source>
        <dbReference type="EMBL" id="ABS55900.1"/>
    </source>
</evidence>
<dbReference type="PANTHER" id="PTHR46268:SF15">
    <property type="entry name" value="UNIVERSAL STRESS PROTEIN HP_0031"/>
    <property type="match status" value="1"/>
</dbReference>
<dbReference type="GeneID" id="5412032"/>
<dbReference type="InterPro" id="IPR006015">
    <property type="entry name" value="Universal_stress_UspA"/>
</dbReference>
<dbReference type="AlphaFoldDB" id="A7I839"/>
<protein>
    <submittedName>
        <fullName evidence="3">UspA domain protein</fullName>
    </submittedName>
</protein>
<dbReference type="RefSeq" id="WP_012106933.1">
    <property type="nucleotide sequence ID" value="NC_009712.1"/>
</dbReference>
<comment type="similarity">
    <text evidence="1">Belongs to the universal stress protein A family.</text>
</comment>
<dbReference type="EMBL" id="CP000780">
    <property type="protein sequence ID" value="ABS55900.1"/>
    <property type="molecule type" value="Genomic_DNA"/>
</dbReference>
<feature type="domain" description="UspA" evidence="2">
    <location>
        <begin position="1"/>
        <end position="141"/>
    </location>
</feature>
<dbReference type="OrthoDB" id="105697at2157"/>
<accession>A7I839</accession>
<dbReference type="STRING" id="456442.Mboo_1382"/>
<evidence type="ECO:0000256" key="1">
    <source>
        <dbReference type="ARBA" id="ARBA00008791"/>
    </source>
</evidence>
<dbReference type="PRINTS" id="PR01438">
    <property type="entry name" value="UNVRSLSTRESS"/>
</dbReference>
<evidence type="ECO:0000313" key="4">
    <source>
        <dbReference type="Proteomes" id="UP000002408"/>
    </source>
</evidence>
<sequence length="142" mass="15160">MFTNILVAIDGSKASDQAIERAVDEAKLWNARLHAVYVVETGLFTSLPSDNTVELMYRALETEGNAVLEKAKKIAAKNGVTLTPHLKQGHAGSEILALAAKEKADLIVSGSHGKSRTDSILLGSVSTYITTHSPVTTMVVRS</sequence>
<gene>
    <name evidence="3" type="ordered locus">Mboo_1382</name>
</gene>
<dbReference type="InterPro" id="IPR006016">
    <property type="entry name" value="UspA"/>
</dbReference>
<proteinExistence type="inferred from homology"/>
<name>A7I839_METB6</name>
<dbReference type="InterPro" id="IPR014729">
    <property type="entry name" value="Rossmann-like_a/b/a_fold"/>
</dbReference>
<evidence type="ECO:0000259" key="2">
    <source>
        <dbReference type="Pfam" id="PF00582"/>
    </source>
</evidence>
<dbReference type="PANTHER" id="PTHR46268">
    <property type="entry name" value="STRESS RESPONSE PROTEIN NHAX"/>
    <property type="match status" value="1"/>
</dbReference>
<dbReference type="KEGG" id="mbn:Mboo_1382"/>
<organism evidence="3 4">
    <name type="scientific">Methanoregula boonei (strain DSM 21154 / JCM 14090 / 6A8)</name>
    <dbReference type="NCBI Taxonomy" id="456442"/>
    <lineage>
        <taxon>Archaea</taxon>
        <taxon>Methanobacteriati</taxon>
        <taxon>Methanobacteriota</taxon>
        <taxon>Stenosarchaea group</taxon>
        <taxon>Methanomicrobia</taxon>
        <taxon>Methanomicrobiales</taxon>
        <taxon>Methanoregulaceae</taxon>
        <taxon>Methanoregula</taxon>
    </lineage>
</organism>
<dbReference type="CDD" id="cd00293">
    <property type="entry name" value="USP-like"/>
    <property type="match status" value="1"/>
</dbReference>
<keyword evidence="4" id="KW-1185">Reference proteome</keyword>
<dbReference type="SUPFAM" id="SSF52402">
    <property type="entry name" value="Adenine nucleotide alpha hydrolases-like"/>
    <property type="match status" value="1"/>
</dbReference>
<dbReference type="Pfam" id="PF00582">
    <property type="entry name" value="Usp"/>
    <property type="match status" value="1"/>
</dbReference>
<reference evidence="4" key="1">
    <citation type="journal article" date="2015" name="Microbiology">
        <title>Genome of Methanoregula boonei 6A8 reveals adaptations to oligotrophic peatland environments.</title>
        <authorList>
            <person name="Braeuer S."/>
            <person name="Cadillo-Quiroz H."/>
            <person name="Kyrpides N."/>
            <person name="Woyke T."/>
            <person name="Goodwin L."/>
            <person name="Detter C."/>
            <person name="Podell S."/>
            <person name="Yavitt J.B."/>
            <person name="Zinder S.H."/>
        </authorList>
    </citation>
    <scope>NUCLEOTIDE SEQUENCE [LARGE SCALE GENOMIC DNA]</scope>
    <source>
        <strain evidence="4">DSM 21154 / JCM 14090 / 6A8</strain>
    </source>
</reference>